<keyword evidence="2" id="KW-1185">Reference proteome</keyword>
<protein>
    <submittedName>
        <fullName evidence="1">Uncharacterized protein</fullName>
    </submittedName>
</protein>
<name>A0A9P9XZ02_9HYPO</name>
<evidence type="ECO:0000313" key="2">
    <source>
        <dbReference type="Proteomes" id="UP001055219"/>
    </source>
</evidence>
<dbReference type="OrthoDB" id="515692at2759"/>
<dbReference type="AlphaFoldDB" id="A0A9P9XZ02"/>
<evidence type="ECO:0000313" key="1">
    <source>
        <dbReference type="EMBL" id="KAI6780462.1"/>
    </source>
</evidence>
<reference evidence="1" key="1">
    <citation type="journal article" date="2021" name="J Fungi (Basel)">
        <title>Genomic and Metabolomic Analyses of the Marine Fungus Emericellopsis cladophorae: Insights into Saltwater Adaptability Mechanisms and Its Biosynthetic Potential.</title>
        <authorList>
            <person name="Goncalves M.F.M."/>
            <person name="Hilario S."/>
            <person name="Van de Peer Y."/>
            <person name="Esteves A.C."/>
            <person name="Alves A."/>
        </authorList>
    </citation>
    <scope>NUCLEOTIDE SEQUENCE</scope>
    <source>
        <strain evidence="1">MUM 19.33</strain>
    </source>
</reference>
<dbReference type="RefSeq" id="XP_051361318.1">
    <property type="nucleotide sequence ID" value="XM_051507488.1"/>
</dbReference>
<dbReference type="GeneID" id="75829366"/>
<proteinExistence type="predicted"/>
<accession>A0A9P9XZ02</accession>
<organism evidence="1 2">
    <name type="scientific">Emericellopsis cladophorae</name>
    <dbReference type="NCBI Taxonomy" id="2686198"/>
    <lineage>
        <taxon>Eukaryota</taxon>
        <taxon>Fungi</taxon>
        <taxon>Dikarya</taxon>
        <taxon>Ascomycota</taxon>
        <taxon>Pezizomycotina</taxon>
        <taxon>Sordariomycetes</taxon>
        <taxon>Hypocreomycetidae</taxon>
        <taxon>Hypocreales</taxon>
        <taxon>Bionectriaceae</taxon>
        <taxon>Emericellopsis</taxon>
    </lineage>
</organism>
<gene>
    <name evidence="1" type="ORF">J7T54_002859</name>
</gene>
<reference evidence="1" key="2">
    <citation type="submission" date="2022-07" db="EMBL/GenBank/DDBJ databases">
        <authorList>
            <person name="Goncalves M.F.M."/>
            <person name="Hilario S."/>
            <person name="Van De Peer Y."/>
            <person name="Esteves A.C."/>
            <person name="Alves A."/>
        </authorList>
    </citation>
    <scope>NUCLEOTIDE SEQUENCE</scope>
    <source>
        <strain evidence="1">MUM 19.33</strain>
    </source>
</reference>
<dbReference type="EMBL" id="JAGIXG020000032">
    <property type="protein sequence ID" value="KAI6780462.1"/>
    <property type="molecule type" value="Genomic_DNA"/>
</dbReference>
<dbReference type="Proteomes" id="UP001055219">
    <property type="component" value="Unassembled WGS sequence"/>
</dbReference>
<comment type="caution">
    <text evidence="1">The sequence shown here is derived from an EMBL/GenBank/DDBJ whole genome shotgun (WGS) entry which is preliminary data.</text>
</comment>
<sequence length="105" mass="11751">MHLAMNSSNESSAVQSVMRQSSFFRLPAEFRHEILMETFGDHAVHMDLALDRLMLGPAQRASSARAVHGNRSWDRDHQAPRMWSWELDSLVSPGGTKKVSISSTA</sequence>